<comment type="caution">
    <text evidence="1">The sequence shown here is derived from an EMBL/GenBank/DDBJ whole genome shotgun (WGS) entry which is preliminary data.</text>
</comment>
<dbReference type="EMBL" id="JAODUO010001194">
    <property type="protein sequence ID" value="KAK2169279.1"/>
    <property type="molecule type" value="Genomic_DNA"/>
</dbReference>
<organism evidence="1 2">
    <name type="scientific">Ridgeia piscesae</name>
    <name type="common">Tubeworm</name>
    <dbReference type="NCBI Taxonomy" id="27915"/>
    <lineage>
        <taxon>Eukaryota</taxon>
        <taxon>Metazoa</taxon>
        <taxon>Spiralia</taxon>
        <taxon>Lophotrochozoa</taxon>
        <taxon>Annelida</taxon>
        <taxon>Polychaeta</taxon>
        <taxon>Sedentaria</taxon>
        <taxon>Canalipalpata</taxon>
        <taxon>Sabellida</taxon>
        <taxon>Siboglinidae</taxon>
        <taxon>Ridgeia</taxon>
    </lineage>
</organism>
<name>A0AAD9KCQ8_RIDPI</name>
<sequence length="89" mass="10166">MASIPCAAYQVGHLHGTLRREHHSRMRAMSMSRHGIFEEKHSTQLPVLLMLTNSLSRLVHDVRVWSHSWINSTNTKSSARDMTIDSQAK</sequence>
<accession>A0AAD9KCQ8</accession>
<evidence type="ECO:0000313" key="1">
    <source>
        <dbReference type="EMBL" id="KAK2169279.1"/>
    </source>
</evidence>
<reference evidence="1" key="1">
    <citation type="journal article" date="2023" name="Mol. Biol. Evol.">
        <title>Third-Generation Sequencing Reveals the Adaptive Role of the Epigenome in Three Deep-Sea Polychaetes.</title>
        <authorList>
            <person name="Perez M."/>
            <person name="Aroh O."/>
            <person name="Sun Y."/>
            <person name="Lan Y."/>
            <person name="Juniper S.K."/>
            <person name="Young C.R."/>
            <person name="Angers B."/>
            <person name="Qian P.Y."/>
        </authorList>
    </citation>
    <scope>NUCLEOTIDE SEQUENCE</scope>
    <source>
        <strain evidence="1">R07B-5</strain>
    </source>
</reference>
<gene>
    <name evidence="1" type="ORF">NP493_1197g00109</name>
</gene>
<evidence type="ECO:0000313" key="2">
    <source>
        <dbReference type="Proteomes" id="UP001209878"/>
    </source>
</evidence>
<protein>
    <submittedName>
        <fullName evidence="1">Uncharacterized protein</fullName>
    </submittedName>
</protein>
<proteinExistence type="predicted"/>
<dbReference type="AlphaFoldDB" id="A0AAD9KCQ8"/>
<dbReference type="Proteomes" id="UP001209878">
    <property type="component" value="Unassembled WGS sequence"/>
</dbReference>
<keyword evidence="2" id="KW-1185">Reference proteome</keyword>